<dbReference type="AlphaFoldDB" id="W4GVC9"/>
<dbReference type="EMBL" id="KI913121">
    <property type="protein sequence ID" value="ETV82994.1"/>
    <property type="molecule type" value="Genomic_DNA"/>
</dbReference>
<evidence type="ECO:0000313" key="2">
    <source>
        <dbReference type="EMBL" id="ETV82994.1"/>
    </source>
</evidence>
<sequence>MSIESSLTGRLLGAFFGLALALGFIGFFPMVVTQPVERAVPLNAAEVAAFVGFVEAGKVVRGWGRMQRHGVQLGQQHGMVMARYGGSNVVEQLIVHGNGN</sequence>
<dbReference type="VEuPathDB" id="FungiDB:H257_04745"/>
<gene>
    <name evidence="2" type="ORF">H257_04745</name>
</gene>
<keyword evidence="1" id="KW-0812">Transmembrane</keyword>
<organism evidence="2">
    <name type="scientific">Aphanomyces astaci</name>
    <name type="common">Crayfish plague agent</name>
    <dbReference type="NCBI Taxonomy" id="112090"/>
    <lineage>
        <taxon>Eukaryota</taxon>
        <taxon>Sar</taxon>
        <taxon>Stramenopiles</taxon>
        <taxon>Oomycota</taxon>
        <taxon>Saprolegniomycetes</taxon>
        <taxon>Saprolegniales</taxon>
        <taxon>Verrucalvaceae</taxon>
        <taxon>Aphanomyces</taxon>
    </lineage>
</organism>
<keyword evidence="1" id="KW-0472">Membrane</keyword>
<accession>W4GVC9</accession>
<feature type="transmembrane region" description="Helical" evidence="1">
    <location>
        <begin position="12"/>
        <end position="32"/>
    </location>
</feature>
<dbReference type="GeneID" id="20806741"/>
<name>W4GVC9_APHAT</name>
<protein>
    <submittedName>
        <fullName evidence="2">Uncharacterized protein</fullName>
    </submittedName>
</protein>
<reference evidence="2" key="1">
    <citation type="submission" date="2013-12" db="EMBL/GenBank/DDBJ databases">
        <title>The Genome Sequence of Aphanomyces astaci APO3.</title>
        <authorList>
            <consortium name="The Broad Institute Genomics Platform"/>
            <person name="Russ C."/>
            <person name="Tyler B."/>
            <person name="van West P."/>
            <person name="Dieguez-Uribeondo J."/>
            <person name="Young S.K."/>
            <person name="Zeng Q."/>
            <person name="Gargeya S."/>
            <person name="Fitzgerald M."/>
            <person name="Abouelleil A."/>
            <person name="Alvarado L."/>
            <person name="Chapman S.B."/>
            <person name="Gainer-Dewar J."/>
            <person name="Goldberg J."/>
            <person name="Griggs A."/>
            <person name="Gujja S."/>
            <person name="Hansen M."/>
            <person name="Howarth C."/>
            <person name="Imamovic A."/>
            <person name="Ireland A."/>
            <person name="Larimer J."/>
            <person name="McCowan C."/>
            <person name="Murphy C."/>
            <person name="Pearson M."/>
            <person name="Poon T.W."/>
            <person name="Priest M."/>
            <person name="Roberts A."/>
            <person name="Saif S."/>
            <person name="Shea T."/>
            <person name="Sykes S."/>
            <person name="Wortman J."/>
            <person name="Nusbaum C."/>
            <person name="Birren B."/>
        </authorList>
    </citation>
    <scope>NUCLEOTIDE SEQUENCE [LARGE SCALE GENOMIC DNA]</scope>
    <source>
        <strain evidence="2">APO3</strain>
    </source>
</reference>
<dbReference type="RefSeq" id="XP_009827665.1">
    <property type="nucleotide sequence ID" value="XM_009829363.1"/>
</dbReference>
<proteinExistence type="predicted"/>
<evidence type="ECO:0000256" key="1">
    <source>
        <dbReference type="SAM" id="Phobius"/>
    </source>
</evidence>
<keyword evidence="1" id="KW-1133">Transmembrane helix</keyword>